<dbReference type="PRINTS" id="PR00344">
    <property type="entry name" value="BCTRLSENSOR"/>
</dbReference>
<accession>A0A1G6MWI5</accession>
<evidence type="ECO:0000256" key="7">
    <source>
        <dbReference type="ARBA" id="ARBA00023012"/>
    </source>
</evidence>
<dbReference type="SUPFAM" id="SSF55874">
    <property type="entry name" value="ATPase domain of HSP90 chaperone/DNA topoisomerase II/histidine kinase"/>
    <property type="match status" value="1"/>
</dbReference>
<evidence type="ECO:0000256" key="8">
    <source>
        <dbReference type="PROSITE-ProRule" id="PRU00169"/>
    </source>
</evidence>
<evidence type="ECO:0000256" key="3">
    <source>
        <dbReference type="ARBA" id="ARBA00012438"/>
    </source>
</evidence>
<dbReference type="Proteomes" id="UP000198943">
    <property type="component" value="Unassembled WGS sequence"/>
</dbReference>
<evidence type="ECO:0000256" key="4">
    <source>
        <dbReference type="ARBA" id="ARBA00022553"/>
    </source>
</evidence>
<dbReference type="CDD" id="cd17546">
    <property type="entry name" value="REC_hyHK_CKI1_RcsC-like"/>
    <property type="match status" value="2"/>
</dbReference>
<dbReference type="Pfam" id="PF00072">
    <property type="entry name" value="Response_reg"/>
    <property type="match status" value="2"/>
</dbReference>
<feature type="coiled-coil region" evidence="9">
    <location>
        <begin position="536"/>
        <end position="573"/>
    </location>
</feature>
<feature type="domain" description="Response regulatory" evidence="12">
    <location>
        <begin position="970"/>
        <end position="1091"/>
    </location>
</feature>
<dbReference type="Gene3D" id="3.40.50.2300">
    <property type="match status" value="2"/>
</dbReference>
<dbReference type="InterPro" id="IPR005467">
    <property type="entry name" value="His_kinase_dom"/>
</dbReference>
<dbReference type="SUPFAM" id="SSF52172">
    <property type="entry name" value="CheY-like"/>
    <property type="match status" value="2"/>
</dbReference>
<feature type="modified residue" description="4-aspartylphosphate" evidence="8">
    <location>
        <position position="1022"/>
    </location>
</feature>
<dbReference type="FunFam" id="3.30.565.10:FF:000006">
    <property type="entry name" value="Sensor histidine kinase WalK"/>
    <property type="match status" value="1"/>
</dbReference>
<dbReference type="AlphaFoldDB" id="A0A1G6MWI5"/>
<reference evidence="14" key="1">
    <citation type="submission" date="2016-10" db="EMBL/GenBank/DDBJ databases">
        <authorList>
            <person name="Varghese N."/>
            <person name="Submissions S."/>
        </authorList>
    </citation>
    <scope>NUCLEOTIDE SEQUENCE [LARGE SCALE GENOMIC DNA]</scope>
    <source>
        <strain evidence="14">DSM 11005</strain>
    </source>
</reference>
<dbReference type="InterPro" id="IPR001638">
    <property type="entry name" value="Solute-binding_3/MltF_N"/>
</dbReference>
<feature type="domain" description="Histidine kinase" evidence="11">
    <location>
        <begin position="587"/>
        <end position="811"/>
    </location>
</feature>
<dbReference type="Gene3D" id="3.40.190.10">
    <property type="entry name" value="Periplasmic binding protein-like II"/>
    <property type="match status" value="4"/>
</dbReference>
<dbReference type="PROSITE" id="PS50110">
    <property type="entry name" value="RESPONSE_REGULATORY"/>
    <property type="match status" value="2"/>
</dbReference>
<dbReference type="InterPro" id="IPR001789">
    <property type="entry name" value="Sig_transdc_resp-reg_receiver"/>
</dbReference>
<dbReference type="Pfam" id="PF02518">
    <property type="entry name" value="HATPase_c"/>
    <property type="match status" value="1"/>
</dbReference>
<evidence type="ECO:0000256" key="5">
    <source>
        <dbReference type="ARBA" id="ARBA00022679"/>
    </source>
</evidence>
<dbReference type="InterPro" id="IPR004358">
    <property type="entry name" value="Sig_transdc_His_kin-like_C"/>
</dbReference>
<dbReference type="GO" id="GO:0000155">
    <property type="term" value="F:phosphorelay sensor kinase activity"/>
    <property type="evidence" value="ECO:0007669"/>
    <property type="project" value="InterPro"/>
</dbReference>
<dbReference type="OrthoDB" id="9810305at2"/>
<dbReference type="InterPro" id="IPR036097">
    <property type="entry name" value="HisK_dim/P_sf"/>
</dbReference>
<keyword evidence="10" id="KW-0472">Membrane</keyword>
<protein>
    <recommendedName>
        <fullName evidence="3">histidine kinase</fullName>
        <ecNumber evidence="3">2.7.13.3</ecNumber>
    </recommendedName>
</protein>
<organism evidence="13 14">
    <name type="scientific">Succiniclasticum ruminis</name>
    <dbReference type="NCBI Taxonomy" id="40841"/>
    <lineage>
        <taxon>Bacteria</taxon>
        <taxon>Bacillati</taxon>
        <taxon>Bacillota</taxon>
        <taxon>Negativicutes</taxon>
        <taxon>Acidaminococcales</taxon>
        <taxon>Acidaminococcaceae</taxon>
        <taxon>Succiniclasticum</taxon>
    </lineage>
</organism>
<keyword evidence="7" id="KW-0902">Two-component regulatory system</keyword>
<evidence type="ECO:0000259" key="11">
    <source>
        <dbReference type="PROSITE" id="PS50109"/>
    </source>
</evidence>
<keyword evidence="14" id="KW-1185">Reference proteome</keyword>
<gene>
    <name evidence="13" type="ORF">SAMN04487864_11111</name>
</gene>
<keyword evidence="5" id="KW-0808">Transferase</keyword>
<evidence type="ECO:0000256" key="10">
    <source>
        <dbReference type="SAM" id="Phobius"/>
    </source>
</evidence>
<comment type="subcellular location">
    <subcellularLocation>
        <location evidence="2">Membrane</location>
    </subcellularLocation>
</comment>
<dbReference type="InterPro" id="IPR003594">
    <property type="entry name" value="HATPase_dom"/>
</dbReference>
<name>A0A1G6MWI5_9FIRM</name>
<proteinExistence type="predicted"/>
<dbReference type="SUPFAM" id="SSF53850">
    <property type="entry name" value="Periplasmic binding protein-like II"/>
    <property type="match status" value="2"/>
</dbReference>
<keyword evidence="4 8" id="KW-0597">Phosphoprotein</keyword>
<evidence type="ECO:0000256" key="2">
    <source>
        <dbReference type="ARBA" id="ARBA00004370"/>
    </source>
</evidence>
<dbReference type="Gene3D" id="3.30.565.10">
    <property type="entry name" value="Histidine kinase-like ATPase, C-terminal domain"/>
    <property type="match status" value="1"/>
</dbReference>
<evidence type="ECO:0000256" key="6">
    <source>
        <dbReference type="ARBA" id="ARBA00022777"/>
    </source>
</evidence>
<evidence type="ECO:0000313" key="13">
    <source>
        <dbReference type="EMBL" id="SDC59892.1"/>
    </source>
</evidence>
<dbReference type="PANTHER" id="PTHR45339:SF1">
    <property type="entry name" value="HYBRID SIGNAL TRANSDUCTION HISTIDINE KINASE J"/>
    <property type="match status" value="1"/>
</dbReference>
<dbReference type="SUPFAM" id="SSF47384">
    <property type="entry name" value="Homodimeric domain of signal transducing histidine kinase"/>
    <property type="match status" value="1"/>
</dbReference>
<dbReference type="SMART" id="SM00062">
    <property type="entry name" value="PBPb"/>
    <property type="match status" value="2"/>
</dbReference>
<dbReference type="Pfam" id="PF00497">
    <property type="entry name" value="SBP_bac_3"/>
    <property type="match status" value="2"/>
</dbReference>
<feature type="transmembrane region" description="Helical" evidence="10">
    <location>
        <begin position="12"/>
        <end position="34"/>
    </location>
</feature>
<dbReference type="InterPro" id="IPR036890">
    <property type="entry name" value="HATPase_C_sf"/>
</dbReference>
<dbReference type="InterPro" id="IPR011006">
    <property type="entry name" value="CheY-like_superfamily"/>
</dbReference>
<dbReference type="GO" id="GO:0016020">
    <property type="term" value="C:membrane"/>
    <property type="evidence" value="ECO:0007669"/>
    <property type="project" value="UniProtKB-SubCell"/>
</dbReference>
<dbReference type="SMART" id="SM00388">
    <property type="entry name" value="HisKA"/>
    <property type="match status" value="1"/>
</dbReference>
<dbReference type="Pfam" id="PF00512">
    <property type="entry name" value="HisKA"/>
    <property type="match status" value="1"/>
</dbReference>
<evidence type="ECO:0000256" key="9">
    <source>
        <dbReference type="SAM" id="Coils"/>
    </source>
</evidence>
<dbReference type="SMART" id="SM00448">
    <property type="entry name" value="REC"/>
    <property type="match status" value="2"/>
</dbReference>
<keyword evidence="10" id="KW-0812">Transmembrane</keyword>
<dbReference type="CDD" id="cd00082">
    <property type="entry name" value="HisKA"/>
    <property type="match status" value="1"/>
</dbReference>
<dbReference type="PROSITE" id="PS50109">
    <property type="entry name" value="HIS_KIN"/>
    <property type="match status" value="1"/>
</dbReference>
<dbReference type="InterPro" id="IPR003661">
    <property type="entry name" value="HisK_dim/P_dom"/>
</dbReference>
<evidence type="ECO:0000313" key="14">
    <source>
        <dbReference type="Proteomes" id="UP000198943"/>
    </source>
</evidence>
<sequence>MKMNLTNSKYRAFAQGIIALVCAFFIIAAGFPAITCAGSGTKTVRVGYYENEVFQEGAKQGAVKTGYAYEYYRKLSEYTGWKYEYVYGGYGDLYQMLLEGKIDLLAGLAWREERAALVGYPDGVMGSESYYLIKHDADATINANPETLNGHTIGVLDSAMVSVLKKYLDDHHVTAKIVTFPEHTHLFRAFDSQEVDVLAVESDGARGRAHAEVLTVFGTSDYYLCVNKKRPDLLAQLNSAQSLLAAEEPNYLNSLKEKYYSASVTARAFSQTERNWIRTHTTLHVGYLDHYLPYSNTDEQGKVTGIVKDFIPAMLKTLGLQNISVTYDGYKSYDEMIAAIIAGRIDVAFPVGGGLYYSEENGIYLSNPVSSSTAALVYKGDFTEKTTEHFAVNQNNRMQFYFVRTNYPKAKITFYPSSEDCLSAVLAGKAGCVTLDGLRANDILRNRRYEGLFLRQSSYNDAHCFGVEIGNEGLLKLLNRGINVLGKDYAQNISFRYTGGLYSYDFKDALADHMAVVAPILLTIAALLVFLLFRDIRRSKEEIKEKEAARVTLEEKNNELAESQKALSEALVVAEHANRAKTVFLNNMSHDIRTPMNAIVGFTALAASHIDNKEQVQDYLGKISVSSQHLLSLINDVLDMSRIESGKVTIEEADVHLPDVIHDLRTIIQSNITSKQLDLFIDTQDVTHEDIITDKLRLNQVLLNILSNAIKFTPAGGTISFRVIEKPSPAANLANFEFRIKDNGIGMSEEFQKTIFEAFTREKTSTVSGIQGTGLGMAITKSIVDMMGGVVTVHSEEGKGSEFIVNLPCKISGVSAKFEPLPELNGLRALVADDDTNTCLSVCSMLREIGMRPDWTNYGKEAVVRAKEAMDQADEFRVYIIDWLMPDLNGIETVRRIRRVIGDSAPIIILTAYDWADIEEEAREAGVTAFCSKPLFMSELRSVLAKPFMTTQEQPEQKQQEAASDFSGKRVLLAEDNELNQMIAEAILTENGFRVEIVGDGAEAVQKVKAAPAGYYDAILMDIQMPNMDGYEASKQIRALEDKQKAAVPIVAVTANAFEEDRKNALEAGMNGHLAKPYDIPAMLETLKNLLR</sequence>
<dbReference type="PANTHER" id="PTHR45339">
    <property type="entry name" value="HYBRID SIGNAL TRANSDUCTION HISTIDINE KINASE J"/>
    <property type="match status" value="1"/>
</dbReference>
<dbReference type="Gene3D" id="1.10.287.130">
    <property type="match status" value="1"/>
</dbReference>
<keyword evidence="6 13" id="KW-0418">Kinase</keyword>
<evidence type="ECO:0000256" key="1">
    <source>
        <dbReference type="ARBA" id="ARBA00000085"/>
    </source>
</evidence>
<dbReference type="EMBL" id="FMYW01000011">
    <property type="protein sequence ID" value="SDC59892.1"/>
    <property type="molecule type" value="Genomic_DNA"/>
</dbReference>
<feature type="domain" description="Response regulatory" evidence="12">
    <location>
        <begin position="828"/>
        <end position="948"/>
    </location>
</feature>
<evidence type="ECO:0000259" key="12">
    <source>
        <dbReference type="PROSITE" id="PS50110"/>
    </source>
</evidence>
<comment type="catalytic activity">
    <reaction evidence="1">
        <text>ATP + protein L-histidine = ADP + protein N-phospho-L-histidine.</text>
        <dbReference type="EC" id="2.7.13.3"/>
    </reaction>
</comment>
<keyword evidence="10" id="KW-1133">Transmembrane helix</keyword>
<feature type="modified residue" description="4-aspartylphosphate" evidence="8">
    <location>
        <position position="882"/>
    </location>
</feature>
<dbReference type="SMART" id="SM00387">
    <property type="entry name" value="HATPase_c"/>
    <property type="match status" value="1"/>
</dbReference>
<keyword evidence="9" id="KW-0175">Coiled coil</keyword>
<dbReference type="EC" id="2.7.13.3" evidence="3"/>